<proteinExistence type="predicted"/>
<accession>A0A0C2M522</accession>
<organism evidence="1 2">
    <name type="scientific">Thelohanellus kitauei</name>
    <name type="common">Myxosporean</name>
    <dbReference type="NCBI Taxonomy" id="669202"/>
    <lineage>
        <taxon>Eukaryota</taxon>
        <taxon>Metazoa</taxon>
        <taxon>Cnidaria</taxon>
        <taxon>Myxozoa</taxon>
        <taxon>Myxosporea</taxon>
        <taxon>Bivalvulida</taxon>
        <taxon>Platysporina</taxon>
        <taxon>Myxobolidae</taxon>
        <taxon>Thelohanellus</taxon>
    </lineage>
</organism>
<dbReference type="EMBL" id="JWZT01005109">
    <property type="protein sequence ID" value="KII62105.1"/>
    <property type="molecule type" value="Genomic_DNA"/>
</dbReference>
<evidence type="ECO:0000313" key="1">
    <source>
        <dbReference type="EMBL" id="KII62105.1"/>
    </source>
</evidence>
<dbReference type="Proteomes" id="UP000031668">
    <property type="component" value="Unassembled WGS sequence"/>
</dbReference>
<name>A0A0C2M522_THEKT</name>
<keyword evidence="2" id="KW-1185">Reference proteome</keyword>
<dbReference type="AlphaFoldDB" id="A0A0C2M522"/>
<protein>
    <submittedName>
        <fullName evidence="1">Uncharacterized protein</fullName>
    </submittedName>
</protein>
<gene>
    <name evidence="1" type="ORF">RF11_06342</name>
</gene>
<reference evidence="1 2" key="1">
    <citation type="journal article" date="2014" name="Genome Biol. Evol.">
        <title>The genome of the myxosporean Thelohanellus kitauei shows adaptations to nutrient acquisition within its fish host.</title>
        <authorList>
            <person name="Yang Y."/>
            <person name="Xiong J."/>
            <person name="Zhou Z."/>
            <person name="Huo F."/>
            <person name="Miao W."/>
            <person name="Ran C."/>
            <person name="Liu Y."/>
            <person name="Zhang J."/>
            <person name="Feng J."/>
            <person name="Wang M."/>
            <person name="Wang M."/>
            <person name="Wang L."/>
            <person name="Yao B."/>
        </authorList>
    </citation>
    <scope>NUCLEOTIDE SEQUENCE [LARGE SCALE GENOMIC DNA]</scope>
    <source>
        <strain evidence="1">Wuqing</strain>
    </source>
</reference>
<sequence length="107" mass="12286">MEFVDAICEKYELSVDEIDTILVNFLNYVLEFKVDNILDFLTFMKSTYKETIKETHLKLRLSNYSIDDLGEGIEKKVKNPVKLLSLLLSDGTSQSNQIMCTENLGNL</sequence>
<evidence type="ECO:0000313" key="2">
    <source>
        <dbReference type="Proteomes" id="UP000031668"/>
    </source>
</evidence>
<comment type="caution">
    <text evidence="1">The sequence shown here is derived from an EMBL/GenBank/DDBJ whole genome shotgun (WGS) entry which is preliminary data.</text>
</comment>